<dbReference type="RefSeq" id="WP_400185556.1">
    <property type="nucleotide sequence ID" value="NZ_JBGORX010000001.1"/>
</dbReference>
<accession>A0ABW8D6C1</accession>
<name>A0ABW8D6C1_9GAMM</name>
<protein>
    <submittedName>
        <fullName evidence="1">J domain-containing protein</fullName>
    </submittedName>
</protein>
<organism evidence="1 2">
    <name type="scientific">Legionella lytica</name>
    <dbReference type="NCBI Taxonomy" id="96232"/>
    <lineage>
        <taxon>Bacteria</taxon>
        <taxon>Pseudomonadati</taxon>
        <taxon>Pseudomonadota</taxon>
        <taxon>Gammaproteobacteria</taxon>
        <taxon>Legionellales</taxon>
        <taxon>Legionellaceae</taxon>
        <taxon>Legionella</taxon>
    </lineage>
</organism>
<evidence type="ECO:0000313" key="2">
    <source>
        <dbReference type="Proteomes" id="UP001615550"/>
    </source>
</evidence>
<evidence type="ECO:0000313" key="1">
    <source>
        <dbReference type="EMBL" id="MFJ1267055.1"/>
    </source>
</evidence>
<dbReference type="Proteomes" id="UP001615550">
    <property type="component" value="Unassembled WGS sequence"/>
</dbReference>
<dbReference type="EMBL" id="JBGORX010000001">
    <property type="protein sequence ID" value="MFJ1267055.1"/>
    <property type="molecule type" value="Genomic_DNA"/>
</dbReference>
<comment type="caution">
    <text evidence="1">The sequence shown here is derived from an EMBL/GenBank/DDBJ whole genome shotgun (WGS) entry which is preliminary data.</text>
</comment>
<proteinExistence type="predicted"/>
<gene>
    <name evidence="1" type="ORF">ACD661_00630</name>
</gene>
<reference evidence="1 2" key="1">
    <citation type="submission" date="2024-08" db="EMBL/GenBank/DDBJ databases">
        <title>Draft Genome Sequence of Legionella lytica strain DSB2004, Isolated From a Fire Sprinkler System.</title>
        <authorList>
            <person name="Everhart A.D."/>
            <person name="Kidane D.T."/>
            <person name="Farone A.L."/>
            <person name="Farone M.B."/>
        </authorList>
    </citation>
    <scope>NUCLEOTIDE SEQUENCE [LARGE SCALE GENOMIC DNA]</scope>
    <source>
        <strain evidence="1 2">DSB2004</strain>
    </source>
</reference>
<keyword evidence="2" id="KW-1185">Reference proteome</keyword>
<sequence>MAIEATLKFLVEVYAKFDQEKGTYINKNEPLTPLDALPSVDGLVVEHNAQNGIHIGPIDGEQLTYPSLVMEQEYLTPNHSLSEEQLFNLERSFNLLLNQQLLHDGAEKERIEENYNTLLSFFEDSTGLTPEVVWLEQQLSKGLNDGLCKRTLIDCYQRLVMPSNYKELTFAEITNQDDLKKWLENLSAKARTYNERSLYNSLLGLLNESVNYYDEIGKVKPTAIKALLSFIPVLLVSIGTLAFAEELLAIYALYFIVLKGGEYIGKTNISELQAFGGTVQQVTSVTAATTTALLVRLMELIFWSSRQCYMATLQVGSHVLEPLFSGTEAELGENIEEALLKAGENKDGGLLFRNYQLKLIVAPIEVRCSALKEQWFLRHRTGAEKDRVLTRFLGKMRELDQNHDPIETKLEVAQRLIVKLKENKMVYEEGRYTGPAINKAERFLKFFIENPLAMMDGKAESDSEESVSSASM</sequence>